<dbReference type="Gene3D" id="3.40.630.30">
    <property type="match status" value="1"/>
</dbReference>
<name>A0A6C0FZY5_9BACL</name>
<evidence type="ECO:0000313" key="2">
    <source>
        <dbReference type="EMBL" id="QHT62197.1"/>
    </source>
</evidence>
<dbReference type="PROSITE" id="PS51186">
    <property type="entry name" value="GNAT"/>
    <property type="match status" value="1"/>
</dbReference>
<dbReference type="Pfam" id="PF12746">
    <property type="entry name" value="GNAT_acetyltran"/>
    <property type="match status" value="1"/>
</dbReference>
<protein>
    <submittedName>
        <fullName evidence="2">GNAT family N-acetyltransferase</fullName>
    </submittedName>
</protein>
<gene>
    <name evidence="2" type="ORF">GXP70_20905</name>
</gene>
<keyword evidence="3" id="KW-1185">Reference proteome</keyword>
<proteinExistence type="predicted"/>
<dbReference type="PANTHER" id="PTHR31143">
    <property type="match status" value="1"/>
</dbReference>
<accession>A0A6C0FZY5</accession>
<dbReference type="PANTHER" id="PTHR31143:SF2">
    <property type="entry name" value="FR47-LIKE DOMAIN-CONTAINING PROTEIN-RELATED"/>
    <property type="match status" value="1"/>
</dbReference>
<feature type="domain" description="N-acetyltransferase" evidence="1">
    <location>
        <begin position="137"/>
        <end position="273"/>
    </location>
</feature>
<dbReference type="InterPro" id="IPR000182">
    <property type="entry name" value="GNAT_dom"/>
</dbReference>
<dbReference type="SUPFAM" id="SSF55729">
    <property type="entry name" value="Acyl-CoA N-acyltransferases (Nat)"/>
    <property type="match status" value="1"/>
</dbReference>
<sequence length="277" mass="31685">MFQLTTDEYPIVIPLLRVADHKAVYAYSVIEHIQSGKIFVNHKTQPTSCLIANNGGKYFLAGDPYDEAFNDDIVLFLTDPQNHVLYFDLYCSTSDWLPLLHDKMTSLTVTLYHSSFRFNASKFALAANTMQELPEGMELRPMDAGLFEQFRTENPHYHTLWPSTPNFMKFGLGYCILADQRIVSACTSFAVGDGKTEIDIMTQEQFQRKGLATMVCCAFIKHCLAVQLIPNWGCDSGNQASLQLALKLGFEQTNHRQMFWWHENKEIMQRYLSSSSY</sequence>
<reference evidence="2 3" key="1">
    <citation type="submission" date="2020-01" db="EMBL/GenBank/DDBJ databases">
        <title>Paenibacillus sp. nov., isolated from tomato rhizosphere.</title>
        <authorList>
            <person name="Weon H.-Y."/>
            <person name="Lee S.A."/>
        </authorList>
    </citation>
    <scope>NUCLEOTIDE SEQUENCE [LARGE SCALE GENOMIC DNA]</scope>
    <source>
        <strain evidence="2 3">12200R-189</strain>
    </source>
</reference>
<evidence type="ECO:0000259" key="1">
    <source>
        <dbReference type="PROSITE" id="PS51186"/>
    </source>
</evidence>
<dbReference type="InterPro" id="IPR027365">
    <property type="entry name" value="GNAT_acetyltra_YdfB-like"/>
</dbReference>
<dbReference type="InterPro" id="IPR016181">
    <property type="entry name" value="Acyl_CoA_acyltransferase"/>
</dbReference>
<keyword evidence="2" id="KW-0808">Transferase</keyword>
<dbReference type="KEGG" id="plyc:GXP70_20905"/>
<organism evidence="2 3">
    <name type="scientific">Paenibacillus lycopersici</name>
    <dbReference type="NCBI Taxonomy" id="2704462"/>
    <lineage>
        <taxon>Bacteria</taxon>
        <taxon>Bacillati</taxon>
        <taxon>Bacillota</taxon>
        <taxon>Bacilli</taxon>
        <taxon>Bacillales</taxon>
        <taxon>Paenibacillaceae</taxon>
        <taxon>Paenibacillus</taxon>
    </lineage>
</organism>
<dbReference type="AlphaFoldDB" id="A0A6C0FZY5"/>
<dbReference type="GO" id="GO:0016747">
    <property type="term" value="F:acyltransferase activity, transferring groups other than amino-acyl groups"/>
    <property type="evidence" value="ECO:0007669"/>
    <property type="project" value="InterPro"/>
</dbReference>
<dbReference type="Proteomes" id="UP000476064">
    <property type="component" value="Chromosome"/>
</dbReference>
<dbReference type="RefSeq" id="WP_162358631.1">
    <property type="nucleotide sequence ID" value="NZ_CP048209.1"/>
</dbReference>
<evidence type="ECO:0000313" key="3">
    <source>
        <dbReference type="Proteomes" id="UP000476064"/>
    </source>
</evidence>
<dbReference type="EMBL" id="CP048209">
    <property type="protein sequence ID" value="QHT62197.1"/>
    <property type="molecule type" value="Genomic_DNA"/>
</dbReference>